<dbReference type="Proteomes" id="UP000053477">
    <property type="component" value="Unassembled WGS sequence"/>
</dbReference>
<feature type="region of interest" description="Disordered" evidence="2">
    <location>
        <begin position="156"/>
        <end position="190"/>
    </location>
</feature>
<feature type="compositionally biased region" description="Basic and acidic residues" evidence="2">
    <location>
        <begin position="418"/>
        <end position="432"/>
    </location>
</feature>
<keyword evidence="5" id="KW-1185">Reference proteome</keyword>
<organism evidence="4 5">
    <name type="scientific">Schizopora paradoxa</name>
    <dbReference type="NCBI Taxonomy" id="27342"/>
    <lineage>
        <taxon>Eukaryota</taxon>
        <taxon>Fungi</taxon>
        <taxon>Dikarya</taxon>
        <taxon>Basidiomycota</taxon>
        <taxon>Agaricomycotina</taxon>
        <taxon>Agaricomycetes</taxon>
        <taxon>Hymenochaetales</taxon>
        <taxon>Schizoporaceae</taxon>
        <taxon>Schizopora</taxon>
    </lineage>
</organism>
<feature type="coiled-coil region" evidence="1">
    <location>
        <begin position="102"/>
        <end position="129"/>
    </location>
</feature>
<dbReference type="STRING" id="27342.A0A0H2S6G2"/>
<feature type="compositionally biased region" description="Polar residues" evidence="2">
    <location>
        <begin position="434"/>
        <end position="455"/>
    </location>
</feature>
<sequence>MPSRVTELSHNSLDSINQRWKGSSSSVDTRDELMISLLASEEMLDSRDYDILSAEEVEDLKQQRELLDARMSTMAKKLSLETKIRDAAASLAKVNSAHKSVSKQTSDQLESANRKVDAAQKEFWKLSERWNEINKKLLEHRAGVLSCSLRIQQRKLGGDASGGTPNASIQGTRMSASPSETSQMSSSQSRFEGLHLFAGHANAITPKPPRKPPSIAEYTALEDRLKEVTSQLEAASGAQVELKRENSRLQTEKAQAETSMNSKLRATEEKVSSLQIEVDRLRNGQLDAAEFASERDQWEMDRAVKQQEIDRLQNRLQEVQEKGEEDLGMEMKMVELEAALDALRSVIHSQGIADISADLPVIEQVNALADHLDEVKSRLQERDLDRQEWLLQRSKLEDELKASLTKREELSRQVNNLGKERDEVKKQSKILESRISTQSRPPSTTESFSRPQSNGGALEGTPGVKKFFAALQPVWNALPSPEARASKFGQRSKGSPIQAPGSPNTSLSELDVRLLKTLYDGRPAYQTVDTSSAFTVEAFAARVQALIADDRALIERLIRFAQAHDLLKKNAERAQKIALDSSVALETYQKQVKVLEERNSTLAASIGALQDEIHELQETIEKVMAEKQDVETHAAEQAEMCRELNEANVSLSARTLALAEEAANAPEAMRKQYETQLSQCKADLEKAQDELHSIRTSEQTQRIALLDELNSLQSDNTNLRNQLRARK</sequence>
<name>A0A0H2S6G2_9AGAM</name>
<dbReference type="InterPro" id="IPR029191">
    <property type="entry name" value="Uds1"/>
</dbReference>
<evidence type="ECO:0000256" key="2">
    <source>
        <dbReference type="SAM" id="MobiDB-lite"/>
    </source>
</evidence>
<feature type="coiled-coil region" evidence="1">
    <location>
        <begin position="670"/>
        <end position="722"/>
    </location>
</feature>
<protein>
    <recommendedName>
        <fullName evidence="3">Up-regulated during septation protein 1 domain-containing protein</fullName>
    </recommendedName>
</protein>
<evidence type="ECO:0000259" key="3">
    <source>
        <dbReference type="Pfam" id="PF15456"/>
    </source>
</evidence>
<dbReference type="EMBL" id="KQ085884">
    <property type="protein sequence ID" value="KLO19890.1"/>
    <property type="molecule type" value="Genomic_DNA"/>
</dbReference>
<feature type="region of interest" description="Disordered" evidence="2">
    <location>
        <begin position="243"/>
        <end position="268"/>
    </location>
</feature>
<feature type="domain" description="Up-regulated during septation protein 1" evidence="3">
    <location>
        <begin position="35"/>
        <end position="147"/>
    </location>
</feature>
<dbReference type="InParanoid" id="A0A0H2S6G2"/>
<gene>
    <name evidence="4" type="ORF">SCHPADRAFT_817661</name>
</gene>
<evidence type="ECO:0000313" key="4">
    <source>
        <dbReference type="EMBL" id="KLO19890.1"/>
    </source>
</evidence>
<feature type="coiled-coil region" evidence="1">
    <location>
        <begin position="585"/>
        <end position="633"/>
    </location>
</feature>
<feature type="compositionally biased region" description="Basic and acidic residues" evidence="2">
    <location>
        <begin position="243"/>
        <end position="255"/>
    </location>
</feature>
<accession>A0A0H2S6G2</accession>
<feature type="region of interest" description="Disordered" evidence="2">
    <location>
        <begin position="483"/>
        <end position="506"/>
    </location>
</feature>
<evidence type="ECO:0000313" key="5">
    <source>
        <dbReference type="Proteomes" id="UP000053477"/>
    </source>
</evidence>
<feature type="compositionally biased region" description="Polar residues" evidence="2">
    <location>
        <begin position="163"/>
        <end position="174"/>
    </location>
</feature>
<evidence type="ECO:0000256" key="1">
    <source>
        <dbReference type="SAM" id="Coils"/>
    </source>
</evidence>
<reference evidence="4 5" key="1">
    <citation type="submission" date="2015-04" db="EMBL/GenBank/DDBJ databases">
        <title>Complete genome sequence of Schizopora paradoxa KUC8140, a cosmopolitan wood degrader in East Asia.</title>
        <authorList>
            <consortium name="DOE Joint Genome Institute"/>
            <person name="Min B."/>
            <person name="Park H."/>
            <person name="Jang Y."/>
            <person name="Kim J.-J."/>
            <person name="Kim K.H."/>
            <person name="Pangilinan J."/>
            <person name="Lipzen A."/>
            <person name="Riley R."/>
            <person name="Grigoriev I.V."/>
            <person name="Spatafora J.W."/>
            <person name="Choi I.-G."/>
        </authorList>
    </citation>
    <scope>NUCLEOTIDE SEQUENCE [LARGE SCALE GENOMIC DNA]</scope>
    <source>
        <strain evidence="4 5">KUC8140</strain>
    </source>
</reference>
<feature type="compositionally biased region" description="Low complexity" evidence="2">
    <location>
        <begin position="175"/>
        <end position="189"/>
    </location>
</feature>
<feature type="region of interest" description="Disordered" evidence="2">
    <location>
        <begin position="418"/>
        <end position="461"/>
    </location>
</feature>
<dbReference type="OrthoDB" id="5569911at2759"/>
<dbReference type="AlphaFoldDB" id="A0A0H2S6G2"/>
<dbReference type="Pfam" id="PF15456">
    <property type="entry name" value="Uds1"/>
    <property type="match status" value="1"/>
</dbReference>
<keyword evidence="1" id="KW-0175">Coiled coil</keyword>
<proteinExistence type="predicted"/>